<dbReference type="EMBL" id="JBJQOH010000002">
    <property type="protein sequence ID" value="KAL3695690.1"/>
    <property type="molecule type" value="Genomic_DNA"/>
</dbReference>
<evidence type="ECO:0000313" key="3">
    <source>
        <dbReference type="EMBL" id="KAL3695690.1"/>
    </source>
</evidence>
<name>A0ABD3I017_9MARC</name>
<sequence length="266" mass="30154">MEFLNLLLIVFVLFFPTALATDDRIPGSVFIQDKETAVLQSAPFWFFGRSLNREPCYPEDAAPNGKQNPGTSVPLTLSPGAGCPSPGNWNGTYSLGNPFPTYWAMTYCPDDASWRINYNLYFSHDGMGGIGHKHDWEWVAAIWKSCDEGNDLWCRVRLIRSFHRTPKSEDWGSIQNTINSKDEIRHLGDKNKHHPLIYVGAFKHAMFDTRKTTVNIIGADDDEFRSNDWWYFAGDFLVDGSVIDRAWDYGAASSTPLHVMDEICSK</sequence>
<organism evidence="3 4">
    <name type="scientific">Riccia sorocarpa</name>
    <dbReference type="NCBI Taxonomy" id="122646"/>
    <lineage>
        <taxon>Eukaryota</taxon>
        <taxon>Viridiplantae</taxon>
        <taxon>Streptophyta</taxon>
        <taxon>Embryophyta</taxon>
        <taxon>Marchantiophyta</taxon>
        <taxon>Marchantiopsida</taxon>
        <taxon>Marchantiidae</taxon>
        <taxon>Marchantiales</taxon>
        <taxon>Ricciaceae</taxon>
        <taxon>Riccia</taxon>
    </lineage>
</organism>
<feature type="region of interest" description="Disordered" evidence="1">
    <location>
        <begin position="58"/>
        <end position="77"/>
    </location>
</feature>
<dbReference type="Proteomes" id="UP001633002">
    <property type="component" value="Unassembled WGS sequence"/>
</dbReference>
<evidence type="ECO:0000313" key="4">
    <source>
        <dbReference type="Proteomes" id="UP001633002"/>
    </source>
</evidence>
<evidence type="ECO:0000256" key="2">
    <source>
        <dbReference type="SAM" id="SignalP"/>
    </source>
</evidence>
<reference evidence="3 4" key="1">
    <citation type="submission" date="2024-09" db="EMBL/GenBank/DDBJ databases">
        <title>Chromosome-scale assembly of Riccia sorocarpa.</title>
        <authorList>
            <person name="Paukszto L."/>
        </authorList>
    </citation>
    <scope>NUCLEOTIDE SEQUENCE [LARGE SCALE GENOMIC DNA]</scope>
    <source>
        <strain evidence="3">LP-2024</strain>
        <tissue evidence="3">Aerial parts of the thallus</tissue>
    </source>
</reference>
<accession>A0ABD3I017</accession>
<dbReference type="AlphaFoldDB" id="A0ABD3I017"/>
<keyword evidence="4" id="KW-1185">Reference proteome</keyword>
<comment type="caution">
    <text evidence="3">The sequence shown here is derived from an EMBL/GenBank/DDBJ whole genome shotgun (WGS) entry which is preliminary data.</text>
</comment>
<evidence type="ECO:0000256" key="1">
    <source>
        <dbReference type="SAM" id="MobiDB-lite"/>
    </source>
</evidence>
<feature type="chain" id="PRO_5044868101" evidence="2">
    <location>
        <begin position="21"/>
        <end position="266"/>
    </location>
</feature>
<feature type="compositionally biased region" description="Polar residues" evidence="1">
    <location>
        <begin position="65"/>
        <end position="75"/>
    </location>
</feature>
<proteinExistence type="predicted"/>
<keyword evidence="2" id="KW-0732">Signal</keyword>
<protein>
    <submittedName>
        <fullName evidence="3">Uncharacterized protein</fullName>
    </submittedName>
</protein>
<feature type="signal peptide" evidence="2">
    <location>
        <begin position="1"/>
        <end position="20"/>
    </location>
</feature>
<gene>
    <name evidence="3" type="ORF">R1sor_009766</name>
</gene>